<evidence type="ECO:0000313" key="3">
    <source>
        <dbReference type="Proteomes" id="UP000035642"/>
    </source>
</evidence>
<dbReference type="AlphaFoldDB" id="A0A0K0DLP9"/>
<accession>A0A0K0DLP9</accession>
<protein>
    <submittedName>
        <fullName evidence="4">Transmembrane protein</fullName>
    </submittedName>
</protein>
<name>A0A0K0DLP9_ANGCA</name>
<feature type="transmembrane region" description="Helical" evidence="2">
    <location>
        <begin position="399"/>
        <end position="418"/>
    </location>
</feature>
<dbReference type="WBParaSite" id="ACAC_0001254401-mRNA-1">
    <property type="protein sequence ID" value="ACAC_0001254401-mRNA-1"/>
    <property type="gene ID" value="ACAC_0001254401"/>
</dbReference>
<keyword evidence="2" id="KW-0812">Transmembrane</keyword>
<evidence type="ECO:0000256" key="2">
    <source>
        <dbReference type="SAM" id="Phobius"/>
    </source>
</evidence>
<keyword evidence="2" id="KW-0472">Membrane</keyword>
<feature type="region of interest" description="Disordered" evidence="1">
    <location>
        <begin position="1"/>
        <end position="22"/>
    </location>
</feature>
<evidence type="ECO:0000313" key="4">
    <source>
        <dbReference type="WBParaSite" id="ACAC_0001254401-mRNA-1"/>
    </source>
</evidence>
<keyword evidence="2" id="KW-1133">Transmembrane helix</keyword>
<keyword evidence="3" id="KW-1185">Reference proteome</keyword>
<reference evidence="3" key="1">
    <citation type="submission" date="2012-09" db="EMBL/GenBank/DDBJ databases">
        <authorList>
            <person name="Martin A.A."/>
        </authorList>
    </citation>
    <scope>NUCLEOTIDE SEQUENCE</scope>
</reference>
<organism evidence="3 4">
    <name type="scientific">Angiostrongylus cantonensis</name>
    <name type="common">Rat lungworm</name>
    <dbReference type="NCBI Taxonomy" id="6313"/>
    <lineage>
        <taxon>Eukaryota</taxon>
        <taxon>Metazoa</taxon>
        <taxon>Ecdysozoa</taxon>
        <taxon>Nematoda</taxon>
        <taxon>Chromadorea</taxon>
        <taxon>Rhabditida</taxon>
        <taxon>Rhabditina</taxon>
        <taxon>Rhabditomorpha</taxon>
        <taxon>Strongyloidea</taxon>
        <taxon>Metastrongylidae</taxon>
        <taxon>Angiostrongylus</taxon>
    </lineage>
</organism>
<dbReference type="Proteomes" id="UP000035642">
    <property type="component" value="Unassembled WGS sequence"/>
</dbReference>
<evidence type="ECO:0000256" key="1">
    <source>
        <dbReference type="SAM" id="MobiDB-lite"/>
    </source>
</evidence>
<reference evidence="4" key="2">
    <citation type="submission" date="2017-02" db="UniProtKB">
        <authorList>
            <consortium name="WormBaseParasite"/>
        </authorList>
    </citation>
    <scope>IDENTIFICATION</scope>
</reference>
<sequence>MSSTISSERSEGKPYNQDALNAVQNHHAGADSVSLSAPQTSFATPTIQNMPSAPEQECKRNFSFINRAANPVELQSQRDKPICELEIFDVIKQCSEISADAWRALFDECDFFFLNKFKPTVFFDLLKKRASAAGINLVKGMVFLISIYLHRGNNIDKIISMTRPGAERQYLIRLKEGLCIVKDHRTTSGCRSDAVTLRRIATVFPSFVGKVLLEKPPKMAIKICEEYKLPLWAAAEGLLSMFPQVKEFNVLTAVAKAMLYVYNIALYTFLHSQNAKLPAPNGQRVLRMLDSSFNTDFLRDEHRFLALWRSGVLISKPEDQYSTYPGVMNPEFILAGLYNHLTPLRIFKKRHPGWFNVLIANLPQSFEVRCSGLNMRWLQENVVRLVAFIVHEPILCAQYVLLAVFVFVMLVFVMHWKIQKSVKKQEKIKKQKEKILRKLHDSRRKARNESENVLMVMEKDKNE</sequence>
<proteinExistence type="predicted"/>